<dbReference type="RefSeq" id="XP_037141218.1">
    <property type="nucleotide sequence ID" value="XM_037285322.1"/>
</dbReference>
<name>A0A7G3ZM08_9SACH</name>
<dbReference type="OrthoDB" id="128867at2759"/>
<evidence type="ECO:0000313" key="2">
    <source>
        <dbReference type="Proteomes" id="UP000515788"/>
    </source>
</evidence>
<protein>
    <submittedName>
        <fullName evidence="1">Uncharacterized protein</fullName>
    </submittedName>
</protein>
<gene>
    <name evidence="1" type="ORF">HG536_0G04060</name>
</gene>
<dbReference type="GeneID" id="59327785"/>
<sequence length="497" mass="55792">MPPKLPGLYFDEVKGRYFPLKASVGSEYGEREQKKRKIRLQREEHARQLKDQRCRNYEKYASRLVGSVDKLFGGSDGFRFANALEIEATSVDSCVKSNLEREIYDLGIRLHNMNGPVVCEQVRPDRLLLATSTTEGAIIGVEQLFNGNGVVISNYLSGNSEISCYASNNIIRFTGNSFGELGLYCHMAQAVTTLHTFTRVRRRGEIIVDTLHRELGSYGNVYDSVNLGRTFIVAAGSSLQVCSWNDKSNDGCRKFRSFPNKSDILCLAVKSGDPGVLYAGTRNGWIYVVPVERNGTLSQTAIKRFKVQGARSIISIKTTDTQGLIFVSAISNDTHQALLLLDTMLEPEECTLATFRTSFSNVTRDQEFFEVTHDGRFLLYGSATGGNGSGDFEVFSSHLGDNLAHERNGRAFTFFPLNSLRDGYLKYPEFCALRDLQLRSAIFINCKRNPGALKYESEMDETYSITCPEDWRVSAFLRSESNGEYYARVTMLLKRIV</sequence>
<dbReference type="InterPro" id="IPR036322">
    <property type="entry name" value="WD40_repeat_dom_sf"/>
</dbReference>
<accession>A0A7G3ZM08</accession>
<reference evidence="1 2" key="1">
    <citation type="submission" date="2020-06" db="EMBL/GenBank/DDBJ databases">
        <title>The yeast mating-type switching endonuclease HO is a domesticated member of an unorthodox homing genetic element family.</title>
        <authorList>
            <person name="Coughlan A.Y."/>
            <person name="Lombardi L."/>
            <person name="Braun-Galleani S."/>
            <person name="Martos A.R."/>
            <person name="Galeote V."/>
            <person name="Bigey F."/>
            <person name="Dequin S."/>
            <person name="Byrne K.P."/>
            <person name="Wolfe K.H."/>
        </authorList>
    </citation>
    <scope>NUCLEOTIDE SEQUENCE [LARGE SCALE GENOMIC DNA]</scope>
    <source>
        <strain evidence="1 2">CBS764</strain>
    </source>
</reference>
<dbReference type="SUPFAM" id="SSF50978">
    <property type="entry name" value="WD40 repeat-like"/>
    <property type="match status" value="1"/>
</dbReference>
<keyword evidence="2" id="KW-1185">Reference proteome</keyword>
<proteinExistence type="predicted"/>
<dbReference type="Proteomes" id="UP000515788">
    <property type="component" value="Chromosome 7"/>
</dbReference>
<evidence type="ECO:0000313" key="1">
    <source>
        <dbReference type="EMBL" id="QLL34544.1"/>
    </source>
</evidence>
<dbReference type="KEGG" id="tgb:HG536_0G04060"/>
<dbReference type="AlphaFoldDB" id="A0A7G3ZM08"/>
<dbReference type="EMBL" id="CP059252">
    <property type="protein sequence ID" value="QLL34544.1"/>
    <property type="molecule type" value="Genomic_DNA"/>
</dbReference>
<organism evidence="1 2">
    <name type="scientific">Torulaspora globosa</name>
    <dbReference type="NCBI Taxonomy" id="48254"/>
    <lineage>
        <taxon>Eukaryota</taxon>
        <taxon>Fungi</taxon>
        <taxon>Dikarya</taxon>
        <taxon>Ascomycota</taxon>
        <taxon>Saccharomycotina</taxon>
        <taxon>Saccharomycetes</taxon>
        <taxon>Saccharomycetales</taxon>
        <taxon>Saccharomycetaceae</taxon>
        <taxon>Torulaspora</taxon>
    </lineage>
</organism>